<feature type="transmembrane region" description="Helical" evidence="1">
    <location>
        <begin position="43"/>
        <end position="71"/>
    </location>
</feature>
<evidence type="ECO:0000313" key="2">
    <source>
        <dbReference type="EMBL" id="GGE25717.1"/>
    </source>
</evidence>
<feature type="transmembrane region" description="Helical" evidence="1">
    <location>
        <begin position="83"/>
        <end position="103"/>
    </location>
</feature>
<sequence length="140" mass="15629">MRKETWLVLNVSFWSFAAGFVIHLFSGLFYVSSFVGERDPLLLLMLTVYMLSGNLVLHGFLYFAVAVPLMAGLFRCWNPADPAMYPLSGSGIGLAVALVAAFLVKTVDWYSMMLWVSAGFVFGCLWWNRLYAAGESQYAT</sequence>
<keyword evidence="1" id="KW-0812">Transmembrane</keyword>
<proteinExistence type="predicted"/>
<dbReference type="EMBL" id="BMHQ01000012">
    <property type="protein sequence ID" value="GGE25717.1"/>
    <property type="molecule type" value="Genomic_DNA"/>
</dbReference>
<dbReference type="Proteomes" id="UP000625210">
    <property type="component" value="Unassembled WGS sequence"/>
</dbReference>
<comment type="caution">
    <text evidence="2">The sequence shown here is derived from an EMBL/GenBank/DDBJ whole genome shotgun (WGS) entry which is preliminary data.</text>
</comment>
<dbReference type="AlphaFoldDB" id="A0A8J2VIS5"/>
<evidence type="ECO:0000256" key="1">
    <source>
        <dbReference type="SAM" id="Phobius"/>
    </source>
</evidence>
<accession>A0A8J2VIS5</accession>
<evidence type="ECO:0000313" key="3">
    <source>
        <dbReference type="Proteomes" id="UP000625210"/>
    </source>
</evidence>
<organism evidence="2 3">
    <name type="scientific">Marinithermofilum abyssi</name>
    <dbReference type="NCBI Taxonomy" id="1571185"/>
    <lineage>
        <taxon>Bacteria</taxon>
        <taxon>Bacillati</taxon>
        <taxon>Bacillota</taxon>
        <taxon>Bacilli</taxon>
        <taxon>Bacillales</taxon>
        <taxon>Thermoactinomycetaceae</taxon>
        <taxon>Marinithermofilum</taxon>
    </lineage>
</organism>
<name>A0A8J2VIS5_9BACL</name>
<keyword evidence="1" id="KW-1133">Transmembrane helix</keyword>
<keyword evidence="1" id="KW-0472">Membrane</keyword>
<gene>
    <name evidence="2" type="ORF">GCM10011571_29790</name>
</gene>
<reference evidence="2" key="2">
    <citation type="submission" date="2020-09" db="EMBL/GenBank/DDBJ databases">
        <authorList>
            <person name="Sun Q."/>
            <person name="Zhou Y."/>
        </authorList>
    </citation>
    <scope>NUCLEOTIDE SEQUENCE</scope>
    <source>
        <strain evidence="2">CGMCC 1.15179</strain>
    </source>
</reference>
<reference evidence="2" key="1">
    <citation type="journal article" date="2014" name="Int. J. Syst. Evol. Microbiol.">
        <title>Complete genome sequence of Corynebacterium casei LMG S-19264T (=DSM 44701T), isolated from a smear-ripened cheese.</title>
        <authorList>
            <consortium name="US DOE Joint Genome Institute (JGI-PGF)"/>
            <person name="Walter F."/>
            <person name="Albersmeier A."/>
            <person name="Kalinowski J."/>
            <person name="Ruckert C."/>
        </authorList>
    </citation>
    <scope>NUCLEOTIDE SEQUENCE</scope>
    <source>
        <strain evidence="2">CGMCC 1.15179</strain>
    </source>
</reference>
<feature type="transmembrane region" description="Helical" evidence="1">
    <location>
        <begin position="109"/>
        <end position="127"/>
    </location>
</feature>
<dbReference type="RefSeq" id="WP_188648690.1">
    <property type="nucleotide sequence ID" value="NZ_BMHQ01000012.1"/>
</dbReference>
<keyword evidence="3" id="KW-1185">Reference proteome</keyword>
<protein>
    <submittedName>
        <fullName evidence="2">Uncharacterized protein</fullName>
    </submittedName>
</protein>
<feature type="transmembrane region" description="Helical" evidence="1">
    <location>
        <begin position="7"/>
        <end position="31"/>
    </location>
</feature>